<evidence type="ECO:0000313" key="3">
    <source>
        <dbReference type="EMBL" id="MBB6369046.1"/>
    </source>
</evidence>
<feature type="domain" description="DUF8202" evidence="2">
    <location>
        <begin position="705"/>
        <end position="905"/>
    </location>
</feature>
<name>A0A841MVP6_9FLAO</name>
<gene>
    <name evidence="3" type="ORF">HNP36_000099</name>
</gene>
<keyword evidence="4" id="KW-1185">Reference proteome</keyword>
<sequence>MRKTNILIWCIFCFFSSMIYAQTPGGVAGTTIEYWLSADQVQASLPADGSDITAWQDLSGNGRNFSNGEANPFFPKFNKSAMNFHSAVDFYFQDSDDGGPSDANNRRRKLIANANSLVPNTGRSYFVIWISKLDQGNSASEATVFGLNGDTSSGTTNGNQYGWNGSNGRLWHRTRATAYTHNSTAERNYGIGIAVLPNNSGTAQQQYLNALASSTSMPGRTLGTGTFPSVIGTSATDTGSDRYFFGEVMEIIVMSKTGTGNTLTADELKKINTHLAVKYGITLNASQTDYILSDGTSIYNSANAGYTAYNKDIFGIARDNASGLYQKQSASTDNPVLTVYLGSTIAETNAENTETMTDKNALMFGANGLSGNASYSHDVGTAFQNYTLQSNTDPVTGAITSERLSIIFNYKLRAQTTGQSSFTVNMKPGQGEWLLVSSDPTFAPANTRIYKITGGNVNNVVINNGDYVGFTSFIKAPAGVANGLKMWLNASKESTITLNGAGEVINWVDHAGYGTTFSKITSNSTAPLYMSCDEKMNFHPSVYFRQSAQYLSTRKGPFSVAAPDDYTIFTALNANFNTSNRIYFTSYGSLTRSLYPALGVREGATNLQGRARIYDSGGAGAVDGTAILFNGGATTAMAHTMKKNTYFRLYADSYMEQLNETSAGRGSRMNGPGTLGYGGSSDSRNLIGVIGEHIAYEGDLSDADRYKIDSYLGLKYGITTDRNKTSNTVNFDFVLSDGTIVWPGTSNSAYNNYHHNVASVVRDDVADLYNRQAKSTDLGAILHMGVGTSLGCNAQLTDIINDKSALTWGHNAQPVTTLSLAGNTAICGAFDSKINGRIWLVDNTNFNQSVLVRAAGGDFPYSGANWQVYMLVADSEAKFAANNWDEAIPMTFSNGGHQANYNFNDKKTYISFAAKQLPGACEACTFSGVKKLEFNTWTRGAMTKSYDLGDGFTANVNVTIESPATMRTNYPRASDYRSLREYRRGDITKKMTTKVTFSKSANAKFEIFEISRRTGRLDNVEVYGMCSGGKVYPKLSYTRTAARSSYTILADGKSVAKPMSSSYTSTRGRMQVEFDQAVEEIYIVHYGTGSTSGSGNMRIGIGAMKLSCPKALPPANEDGLIFTKEADTDVLLCNEVNFAYKVYNTNCAVKTVNFTDVLPAGMKWLGNSLSADQNNDAAVDAAPLYANGNTISLTGITVPGSGYVTIRGKAYFEDTAAAGLYDTGHASISYVSLGVNKTLQSCDTYAAGCAVTTVNALPTPNRPKPIVVNSYVTDKSCYDSEGVITVTLTVDNQNASAVSDAVVDFNYTDTFTLVANSLKINNNDFPAASLETTAGDISVDGFNLPAGVSTITFKLKAPIVASLIPVPDVLSIAYDLSTSGESDCQPLVISDNNDELNVPFCAYCTQNPSTAAGVKSSVGISTLKTQDVQAWMNGVKNGQIVIESKEKGFIITRTTRASIAQPVAGMIIYDTTSDANCISLYNGTAWKCIERKCNQ</sequence>
<dbReference type="Pfam" id="PF26628">
    <property type="entry name" value="DUF8202"/>
    <property type="match status" value="2"/>
</dbReference>
<feature type="chain" id="PRO_5032510227" description="DUF8202 domain-containing protein" evidence="1">
    <location>
        <begin position="22"/>
        <end position="1495"/>
    </location>
</feature>
<protein>
    <recommendedName>
        <fullName evidence="2">DUF8202 domain-containing protein</fullName>
    </recommendedName>
</protein>
<dbReference type="InterPro" id="IPR058515">
    <property type="entry name" value="DUF8202"/>
</dbReference>
<evidence type="ECO:0000259" key="2">
    <source>
        <dbReference type="Pfam" id="PF26628"/>
    </source>
</evidence>
<keyword evidence="1" id="KW-0732">Signal</keyword>
<accession>A0A841MVP6</accession>
<dbReference type="Proteomes" id="UP000589738">
    <property type="component" value="Unassembled WGS sequence"/>
</dbReference>
<proteinExistence type="predicted"/>
<dbReference type="EMBL" id="JACHLC010000001">
    <property type="protein sequence ID" value="MBB6369046.1"/>
    <property type="molecule type" value="Genomic_DNA"/>
</dbReference>
<comment type="caution">
    <text evidence="3">The sequence shown here is derived from an EMBL/GenBank/DDBJ whole genome shotgun (WGS) entry which is preliminary data.</text>
</comment>
<evidence type="ECO:0000256" key="1">
    <source>
        <dbReference type="SAM" id="SignalP"/>
    </source>
</evidence>
<feature type="domain" description="DUF8202" evidence="2">
    <location>
        <begin position="267"/>
        <end position="465"/>
    </location>
</feature>
<evidence type="ECO:0000313" key="4">
    <source>
        <dbReference type="Proteomes" id="UP000589738"/>
    </source>
</evidence>
<reference evidence="3 4" key="1">
    <citation type="submission" date="2020-08" db="EMBL/GenBank/DDBJ databases">
        <title>Functional genomics of gut bacteria from endangered species of beetles.</title>
        <authorList>
            <person name="Carlos-Shanley C."/>
        </authorList>
    </citation>
    <scope>NUCLEOTIDE SEQUENCE [LARGE SCALE GENOMIC DNA]</scope>
    <source>
        <strain evidence="3 4">S00136</strain>
    </source>
</reference>
<organism evidence="3 4">
    <name type="scientific">Chryseobacterium shigense</name>
    <dbReference type="NCBI Taxonomy" id="297244"/>
    <lineage>
        <taxon>Bacteria</taxon>
        <taxon>Pseudomonadati</taxon>
        <taxon>Bacteroidota</taxon>
        <taxon>Flavobacteriia</taxon>
        <taxon>Flavobacteriales</taxon>
        <taxon>Weeksellaceae</taxon>
        <taxon>Chryseobacterium group</taxon>
        <taxon>Chryseobacterium</taxon>
    </lineage>
</organism>
<dbReference type="RefSeq" id="WP_184161871.1">
    <property type="nucleotide sequence ID" value="NZ_JACHLC010000001.1"/>
</dbReference>
<feature type="signal peptide" evidence="1">
    <location>
        <begin position="1"/>
        <end position="21"/>
    </location>
</feature>